<gene>
    <name evidence="8" type="ORF">LTR24_004665</name>
</gene>
<evidence type="ECO:0000256" key="5">
    <source>
        <dbReference type="ARBA" id="ARBA00023136"/>
    </source>
</evidence>
<dbReference type="Gene3D" id="1.20.1250.20">
    <property type="entry name" value="MFS general substrate transporter like domains"/>
    <property type="match status" value="2"/>
</dbReference>
<evidence type="ECO:0000256" key="1">
    <source>
        <dbReference type="ARBA" id="ARBA00004141"/>
    </source>
</evidence>
<dbReference type="PROSITE" id="PS50850">
    <property type="entry name" value="MFS"/>
    <property type="match status" value="1"/>
</dbReference>
<reference evidence="8 9" key="1">
    <citation type="submission" date="2023-08" db="EMBL/GenBank/DDBJ databases">
        <title>Black Yeasts Isolated from many extreme environments.</title>
        <authorList>
            <person name="Coleine C."/>
            <person name="Stajich J.E."/>
            <person name="Selbmann L."/>
        </authorList>
    </citation>
    <scope>NUCLEOTIDE SEQUENCE [LARGE SCALE GENOMIC DNA]</scope>
    <source>
        <strain evidence="8 9">CCFEE 5885</strain>
    </source>
</reference>
<keyword evidence="2" id="KW-0813">Transport</keyword>
<evidence type="ECO:0000256" key="3">
    <source>
        <dbReference type="ARBA" id="ARBA00022692"/>
    </source>
</evidence>
<evidence type="ECO:0000256" key="2">
    <source>
        <dbReference type="ARBA" id="ARBA00022448"/>
    </source>
</evidence>
<feature type="transmembrane region" description="Helical" evidence="6">
    <location>
        <begin position="408"/>
        <end position="430"/>
    </location>
</feature>
<feature type="transmembrane region" description="Helical" evidence="6">
    <location>
        <begin position="442"/>
        <end position="463"/>
    </location>
</feature>
<dbReference type="Proteomes" id="UP001345013">
    <property type="component" value="Unassembled WGS sequence"/>
</dbReference>
<evidence type="ECO:0000256" key="4">
    <source>
        <dbReference type="ARBA" id="ARBA00022989"/>
    </source>
</evidence>
<feature type="transmembrane region" description="Helical" evidence="6">
    <location>
        <begin position="119"/>
        <end position="137"/>
    </location>
</feature>
<feature type="domain" description="Major facilitator superfamily (MFS) profile" evidence="7">
    <location>
        <begin position="53"/>
        <end position="468"/>
    </location>
</feature>
<feature type="transmembrane region" description="Helical" evidence="6">
    <location>
        <begin position="348"/>
        <end position="369"/>
    </location>
</feature>
<protein>
    <recommendedName>
        <fullName evidence="7">Major facilitator superfamily (MFS) profile domain-containing protein</fullName>
    </recommendedName>
</protein>
<sequence length="488" mass="53764">MEKVDDTVMVEMSDDLKNGDELADTRPDVLRSLSKDGMQQLEKRLVRKLDMRLLPILILLFILNILDRNAIANARLGGLESELDLTQTQYQTAVMAVWPGYISMMIPSNMLLSVLKPRIYLPICVAIWGLVAGFTGFVQNAAGLTTVRLLTGVTESPYFVGCIFLLSCWYKRNELPVRISIFYAGYTLSSAFGGLIAAGIIGNMAGVGGYASWRWLFILEGLATVLCAPAAYFLLPDYPSTTKWLSEQERAIAAWRLSIEADGEEDTVEGSVWKGFKEACGDLKVWLLVIIETGAVIGMSFTYYFPSIVQTLGYGRVVTLLLTSPPYFGAFVFSIANSWHSGKKLERGWHITIACCMAIVGQITGMSTHVLGARYFEFFLCAMGAFSAFQVILSWISSTIPRPKAKRAVAIAMATAISNGIGNIPSAYVYPKSDAPLYHIGGSYLTCAMAMCAAACVVLKFWLKRLNKQAELRDAESNTPLNTFRYIT</sequence>
<feature type="transmembrane region" description="Helical" evidence="6">
    <location>
        <begin position="317"/>
        <end position="336"/>
    </location>
</feature>
<organism evidence="8 9">
    <name type="scientific">Lithohypha guttulata</name>
    <dbReference type="NCBI Taxonomy" id="1690604"/>
    <lineage>
        <taxon>Eukaryota</taxon>
        <taxon>Fungi</taxon>
        <taxon>Dikarya</taxon>
        <taxon>Ascomycota</taxon>
        <taxon>Pezizomycotina</taxon>
        <taxon>Eurotiomycetes</taxon>
        <taxon>Chaetothyriomycetidae</taxon>
        <taxon>Chaetothyriales</taxon>
        <taxon>Trichomeriaceae</taxon>
        <taxon>Lithohypha</taxon>
    </lineage>
</organism>
<feature type="transmembrane region" description="Helical" evidence="6">
    <location>
        <begin position="375"/>
        <end position="396"/>
    </location>
</feature>
<dbReference type="SUPFAM" id="SSF103473">
    <property type="entry name" value="MFS general substrate transporter"/>
    <property type="match status" value="1"/>
</dbReference>
<feature type="transmembrane region" description="Helical" evidence="6">
    <location>
        <begin position="53"/>
        <end position="72"/>
    </location>
</feature>
<feature type="transmembrane region" description="Helical" evidence="6">
    <location>
        <begin position="92"/>
        <end position="112"/>
    </location>
</feature>
<comment type="subcellular location">
    <subcellularLocation>
        <location evidence="1">Membrane</location>
        <topology evidence="1">Multi-pass membrane protein</topology>
    </subcellularLocation>
</comment>
<evidence type="ECO:0000313" key="9">
    <source>
        <dbReference type="Proteomes" id="UP001345013"/>
    </source>
</evidence>
<comment type="caution">
    <text evidence="8">The sequence shown here is derived from an EMBL/GenBank/DDBJ whole genome shotgun (WGS) entry which is preliminary data.</text>
</comment>
<feature type="transmembrane region" description="Helical" evidence="6">
    <location>
        <begin position="149"/>
        <end position="169"/>
    </location>
</feature>
<dbReference type="PANTHER" id="PTHR43791:SF20">
    <property type="entry name" value="TRANSPORTER, PUTATIVE (AFU_ORTHOLOGUE AFUA_3G14670)-RELATED"/>
    <property type="match status" value="1"/>
</dbReference>
<name>A0ABR0KB84_9EURO</name>
<dbReference type="InterPro" id="IPR020846">
    <property type="entry name" value="MFS_dom"/>
</dbReference>
<feature type="transmembrane region" description="Helical" evidence="6">
    <location>
        <begin position="285"/>
        <end position="305"/>
    </location>
</feature>
<dbReference type="InterPro" id="IPR011701">
    <property type="entry name" value="MFS"/>
</dbReference>
<accession>A0ABR0KB84</accession>
<evidence type="ECO:0000313" key="8">
    <source>
        <dbReference type="EMBL" id="KAK5093006.1"/>
    </source>
</evidence>
<dbReference type="EMBL" id="JAVRRG010000049">
    <property type="protein sequence ID" value="KAK5093006.1"/>
    <property type="molecule type" value="Genomic_DNA"/>
</dbReference>
<keyword evidence="9" id="KW-1185">Reference proteome</keyword>
<proteinExistence type="predicted"/>
<keyword evidence="4 6" id="KW-1133">Transmembrane helix</keyword>
<dbReference type="PANTHER" id="PTHR43791">
    <property type="entry name" value="PERMEASE-RELATED"/>
    <property type="match status" value="1"/>
</dbReference>
<feature type="transmembrane region" description="Helical" evidence="6">
    <location>
        <begin position="181"/>
        <end position="201"/>
    </location>
</feature>
<evidence type="ECO:0000259" key="7">
    <source>
        <dbReference type="PROSITE" id="PS50850"/>
    </source>
</evidence>
<feature type="transmembrane region" description="Helical" evidence="6">
    <location>
        <begin position="213"/>
        <end position="235"/>
    </location>
</feature>
<dbReference type="Pfam" id="PF07690">
    <property type="entry name" value="MFS_1"/>
    <property type="match status" value="1"/>
</dbReference>
<keyword evidence="3 6" id="KW-0812">Transmembrane</keyword>
<keyword evidence="5 6" id="KW-0472">Membrane</keyword>
<evidence type="ECO:0000256" key="6">
    <source>
        <dbReference type="SAM" id="Phobius"/>
    </source>
</evidence>
<dbReference type="InterPro" id="IPR036259">
    <property type="entry name" value="MFS_trans_sf"/>
</dbReference>